<dbReference type="RefSeq" id="WP_372824606.1">
    <property type="nucleotide sequence ID" value="NZ_JARRIG010000007.1"/>
</dbReference>
<feature type="transmembrane region" description="Helical" evidence="1">
    <location>
        <begin position="519"/>
        <end position="540"/>
    </location>
</feature>
<reference evidence="2 3" key="1">
    <citation type="submission" date="2023-03" db="EMBL/GenBank/DDBJ databases">
        <title>Speciation in Pyrococcus: adaptation to high temperature as a mechanism.</title>
        <authorList>
            <person name="Gu J."/>
        </authorList>
    </citation>
    <scope>NUCLEOTIDE SEQUENCE [LARGE SCALE GENOMIC DNA]</scope>
    <source>
        <strain evidence="2 3">LMOA34</strain>
    </source>
</reference>
<dbReference type="Proteomes" id="UP001571980">
    <property type="component" value="Unassembled WGS sequence"/>
</dbReference>
<accession>A0ABV4T5S7</accession>
<gene>
    <name evidence="2" type="ORF">P8X34_10680</name>
</gene>
<proteinExistence type="predicted"/>
<keyword evidence="1" id="KW-1133">Transmembrane helix</keyword>
<feature type="transmembrane region" description="Helical" evidence="1">
    <location>
        <begin position="16"/>
        <end position="36"/>
    </location>
</feature>
<evidence type="ECO:0000313" key="2">
    <source>
        <dbReference type="EMBL" id="MFA4805190.1"/>
    </source>
</evidence>
<keyword evidence="3" id="KW-1185">Reference proteome</keyword>
<sequence length="573" mass="61678">MNFERGWCVVIRAERVLLSALVLAMLVIPMVGWGGVSGKWFRALSAYGDSWDTVATWVLGTVTVVDYRDSGRGSGQVFLSVETGGGYSVVPMPYEFGVESSVVVMRYDENWGEYVPADTVTYSGGAGYFIAVGMDTEFALNYYTDLCRGCGFTSVAYLGVHPVWDEYVTTIYYADGVAFAEEFVYFGDLATVSAVIGGSTVFVPYATSTSSYRGVVFLYGPGYTVISDRYGGVTLYGDGRVFGAPYDITFLSIQGVGRFVWLYDIVTATSVRVITGSVITRYFVDDFSPLSTITLPDVLYWFIWDSIVESFRPTWTDVLSLRAVGVYFGAGADGVVTVLIPDSSYVTFVNVVGEGFGITVVYTRTPCDVYVIPLGTIYVWGNSFAVFMMNAATIGRLSSVITVTEPLYPGTVTFTWPYGKIVVVGMVSPVSGSVPPVITTTTTTVPGGYDHAPTYDYAEVLLVAFVGDKYYSVTPPNQVIGALYRGVGLVLTGVQLLVVGYAFYLIVGYARGRDVKGRLVAVLLAVFLLFTLPSLVDYIIGAGGVGGVATGVVSGVYPAVYVGEVIHAPYLAA</sequence>
<evidence type="ECO:0000256" key="1">
    <source>
        <dbReference type="SAM" id="Phobius"/>
    </source>
</evidence>
<evidence type="ECO:0000313" key="3">
    <source>
        <dbReference type="Proteomes" id="UP001571980"/>
    </source>
</evidence>
<dbReference type="EMBL" id="JARRIG010000007">
    <property type="protein sequence ID" value="MFA4805190.1"/>
    <property type="molecule type" value="Genomic_DNA"/>
</dbReference>
<keyword evidence="1" id="KW-0812">Transmembrane</keyword>
<organism evidence="2 3">
    <name type="scientific">Pyrococcus kukulkanii</name>
    <dbReference type="NCBI Taxonomy" id="1609559"/>
    <lineage>
        <taxon>Archaea</taxon>
        <taxon>Methanobacteriati</taxon>
        <taxon>Methanobacteriota</taxon>
        <taxon>Thermococci</taxon>
        <taxon>Thermococcales</taxon>
        <taxon>Thermococcaceae</taxon>
        <taxon>Pyrococcus</taxon>
    </lineage>
</organism>
<protein>
    <submittedName>
        <fullName evidence="2">Uncharacterized protein</fullName>
    </submittedName>
</protein>
<name>A0ABV4T5S7_9EURY</name>
<keyword evidence="1" id="KW-0472">Membrane</keyword>
<comment type="caution">
    <text evidence="2">The sequence shown here is derived from an EMBL/GenBank/DDBJ whole genome shotgun (WGS) entry which is preliminary data.</text>
</comment>
<feature type="transmembrane region" description="Helical" evidence="1">
    <location>
        <begin position="482"/>
        <end position="507"/>
    </location>
</feature>